<protein>
    <recommendedName>
        <fullName evidence="5">Ribulose-phosphate 3-epimerase</fullName>
    </recommendedName>
</protein>
<proteinExistence type="predicted"/>
<gene>
    <name evidence="3" type="ORF">COU13_00490</name>
</gene>
<organism evidence="3 4">
    <name type="scientific">Candidatus Kaiserbacteria bacterium CG10_big_fil_rev_8_21_14_0_10_43_70</name>
    <dbReference type="NCBI Taxonomy" id="1974605"/>
    <lineage>
        <taxon>Bacteria</taxon>
        <taxon>Candidatus Kaiseribacteriota</taxon>
    </lineage>
</organism>
<sequence>MKDSYDEVIPALMPKDFSDLGILIDKVSSFVNWVQLDVMDGVFVPGKSWPYSSETPINEVRSNELPESVSVEVHLMVERPREIGVAFIESGARRIIPHMEVFEEPEDAIETLRVYKDEGAEEVGISLLLSTPLASIEPLLLEGAVDIVQVMGISEIGFQGRNFDDRTLERVSRLRGEHPDLIIAVDGGVTSENAGALIEAGANRLASGSYILKSDNPERAAKEINEGMSQ</sequence>
<dbReference type="SUPFAM" id="SSF51366">
    <property type="entry name" value="Ribulose-phoshate binding barrel"/>
    <property type="match status" value="1"/>
</dbReference>
<dbReference type="InterPro" id="IPR000056">
    <property type="entry name" value="Ribul_P_3_epim-like"/>
</dbReference>
<accession>A0A2H0UL61</accession>
<dbReference type="GO" id="GO:0046872">
    <property type="term" value="F:metal ion binding"/>
    <property type="evidence" value="ECO:0007669"/>
    <property type="project" value="UniProtKB-KW"/>
</dbReference>
<keyword evidence="2" id="KW-0413">Isomerase</keyword>
<evidence type="ECO:0000313" key="3">
    <source>
        <dbReference type="EMBL" id="PIR86515.1"/>
    </source>
</evidence>
<dbReference type="AlphaFoldDB" id="A0A2H0UL61"/>
<dbReference type="InterPro" id="IPR011060">
    <property type="entry name" value="RibuloseP-bd_barrel"/>
</dbReference>
<dbReference type="EMBL" id="PFBF01000006">
    <property type="protein sequence ID" value="PIR86515.1"/>
    <property type="molecule type" value="Genomic_DNA"/>
</dbReference>
<evidence type="ECO:0000313" key="4">
    <source>
        <dbReference type="Proteomes" id="UP000230706"/>
    </source>
</evidence>
<evidence type="ECO:0000256" key="1">
    <source>
        <dbReference type="ARBA" id="ARBA00022723"/>
    </source>
</evidence>
<dbReference type="Pfam" id="PF00834">
    <property type="entry name" value="Ribul_P_3_epim"/>
    <property type="match status" value="1"/>
</dbReference>
<dbReference type="InterPro" id="IPR013785">
    <property type="entry name" value="Aldolase_TIM"/>
</dbReference>
<evidence type="ECO:0008006" key="5">
    <source>
        <dbReference type="Google" id="ProtNLM"/>
    </source>
</evidence>
<keyword evidence="1" id="KW-0479">Metal-binding</keyword>
<reference evidence="4" key="1">
    <citation type="submission" date="2017-09" db="EMBL/GenBank/DDBJ databases">
        <title>Depth-based differentiation of microbial function through sediment-hosted aquifers and enrichment of novel symbionts in the deep terrestrial subsurface.</title>
        <authorList>
            <person name="Probst A.J."/>
            <person name="Ladd B."/>
            <person name="Jarett J.K."/>
            <person name="Geller-Mcgrath D.E."/>
            <person name="Sieber C.M.K."/>
            <person name="Emerson J.B."/>
            <person name="Anantharaman K."/>
            <person name="Thomas B.C."/>
            <person name="Malmstrom R."/>
            <person name="Stieglmeier M."/>
            <person name="Klingl A."/>
            <person name="Woyke T."/>
            <person name="Ryan C.M."/>
            <person name="Banfield J.F."/>
        </authorList>
    </citation>
    <scope>NUCLEOTIDE SEQUENCE [LARGE SCALE GENOMIC DNA]</scope>
</reference>
<comment type="caution">
    <text evidence="3">The sequence shown here is derived from an EMBL/GenBank/DDBJ whole genome shotgun (WGS) entry which is preliminary data.</text>
</comment>
<dbReference type="GO" id="GO:0016857">
    <property type="term" value="F:racemase and epimerase activity, acting on carbohydrates and derivatives"/>
    <property type="evidence" value="ECO:0007669"/>
    <property type="project" value="InterPro"/>
</dbReference>
<dbReference type="PANTHER" id="PTHR11749">
    <property type="entry name" value="RIBULOSE-5-PHOSPHATE-3-EPIMERASE"/>
    <property type="match status" value="1"/>
</dbReference>
<dbReference type="GO" id="GO:0005975">
    <property type="term" value="P:carbohydrate metabolic process"/>
    <property type="evidence" value="ECO:0007669"/>
    <property type="project" value="InterPro"/>
</dbReference>
<name>A0A2H0UL61_9BACT</name>
<dbReference type="Gene3D" id="3.20.20.70">
    <property type="entry name" value="Aldolase class I"/>
    <property type="match status" value="1"/>
</dbReference>
<dbReference type="Proteomes" id="UP000230706">
    <property type="component" value="Unassembled WGS sequence"/>
</dbReference>
<evidence type="ECO:0000256" key="2">
    <source>
        <dbReference type="ARBA" id="ARBA00023235"/>
    </source>
</evidence>